<dbReference type="InterPro" id="IPR018641">
    <property type="entry name" value="Trfase_1_rSAM/seldom-assoc"/>
</dbReference>
<dbReference type="Proteomes" id="UP001461960">
    <property type="component" value="Unassembled WGS sequence"/>
</dbReference>
<dbReference type="Gene3D" id="3.90.550.10">
    <property type="entry name" value="Spore Coat Polysaccharide Biosynthesis Protein SpsA, Chain A"/>
    <property type="match status" value="1"/>
</dbReference>
<evidence type="ECO:0000313" key="1">
    <source>
        <dbReference type="EMBL" id="MEN2750468.1"/>
    </source>
</evidence>
<name>A0ABU9X500_9GAMM</name>
<dbReference type="SUPFAM" id="SSF53448">
    <property type="entry name" value="Nucleotide-diphospho-sugar transferases"/>
    <property type="match status" value="1"/>
</dbReference>
<gene>
    <name evidence="1" type="ORF">AAIR29_02365</name>
</gene>
<proteinExistence type="predicted"/>
<dbReference type="PANTHER" id="PTHR36529:SF1">
    <property type="entry name" value="GLYCOSYLTRANSFERASE"/>
    <property type="match status" value="1"/>
</dbReference>
<accession>A0ABU9X500</accession>
<sequence>MIKDTLVVIFAKFPAEGKAKTRLQPALGMAGAARIARKLLLHSIEQALATGFTVELCVSPAPSDPCWQTLNLPGSVQWSAQVEGDLGTRMLTASQQALATLKQVILIGTDCPSLNTSQIRQAVRHLETSDSVMIPAFDGGYVLFGFKQAYASLFANIEWSTASVASITQQRIKDLNWSLASLAPLPDIDEPTDLKYLPVGWLDGYRMTNS</sequence>
<keyword evidence="2" id="KW-1185">Reference proteome</keyword>
<dbReference type="InterPro" id="IPR029044">
    <property type="entry name" value="Nucleotide-diphossugar_trans"/>
</dbReference>
<dbReference type="RefSeq" id="WP_299216874.1">
    <property type="nucleotide sequence ID" value="NZ_JBDGHN010000002.1"/>
</dbReference>
<comment type="caution">
    <text evidence="1">The sequence shown here is derived from an EMBL/GenBank/DDBJ whole genome shotgun (WGS) entry which is preliminary data.</text>
</comment>
<dbReference type="PANTHER" id="PTHR36529">
    <property type="entry name" value="SLL1095 PROTEIN"/>
    <property type="match status" value="1"/>
</dbReference>
<organism evidence="1 2">
    <name type="scientific">Psychrobacter saeujeotis</name>
    <dbReference type="NCBI Taxonomy" id="3143436"/>
    <lineage>
        <taxon>Bacteria</taxon>
        <taxon>Pseudomonadati</taxon>
        <taxon>Pseudomonadota</taxon>
        <taxon>Gammaproteobacteria</taxon>
        <taxon>Moraxellales</taxon>
        <taxon>Moraxellaceae</taxon>
        <taxon>Psychrobacter</taxon>
    </lineage>
</organism>
<protein>
    <submittedName>
        <fullName evidence="1">TIGR04282 family arsenosugar biosynthesis glycosyltransferase</fullName>
    </submittedName>
</protein>
<evidence type="ECO:0000313" key="2">
    <source>
        <dbReference type="Proteomes" id="UP001461960"/>
    </source>
</evidence>
<dbReference type="EMBL" id="JBDGHN010000002">
    <property type="protein sequence ID" value="MEN2750468.1"/>
    <property type="molecule type" value="Genomic_DNA"/>
</dbReference>
<reference evidence="1 2" key="1">
    <citation type="submission" date="2024-05" db="EMBL/GenBank/DDBJ databases">
        <authorList>
            <person name="Kim H.-Y."/>
            <person name="Kim E."/>
            <person name="Cai Y."/>
            <person name="Yang S.-M."/>
            <person name="Lee W."/>
        </authorList>
    </citation>
    <scope>NUCLEOTIDE SEQUENCE [LARGE SCALE GENOMIC DNA]</scope>
    <source>
        <strain evidence="1 2">FBL11</strain>
    </source>
</reference>
<dbReference type="NCBIfam" id="TIGR04282">
    <property type="entry name" value="glyco_like_cofC"/>
    <property type="match status" value="1"/>
</dbReference>
<dbReference type="Pfam" id="PF09837">
    <property type="entry name" value="DUF2064"/>
    <property type="match status" value="1"/>
</dbReference>